<dbReference type="Proteomes" id="UP001519460">
    <property type="component" value="Unassembled WGS sequence"/>
</dbReference>
<organism evidence="2 3">
    <name type="scientific">Batillaria attramentaria</name>
    <dbReference type="NCBI Taxonomy" id="370345"/>
    <lineage>
        <taxon>Eukaryota</taxon>
        <taxon>Metazoa</taxon>
        <taxon>Spiralia</taxon>
        <taxon>Lophotrochozoa</taxon>
        <taxon>Mollusca</taxon>
        <taxon>Gastropoda</taxon>
        <taxon>Caenogastropoda</taxon>
        <taxon>Sorbeoconcha</taxon>
        <taxon>Cerithioidea</taxon>
        <taxon>Batillariidae</taxon>
        <taxon>Batillaria</taxon>
    </lineage>
</organism>
<feature type="region of interest" description="Disordered" evidence="1">
    <location>
        <begin position="1"/>
        <end position="20"/>
    </location>
</feature>
<sequence>MMAIMRPFVPEPRSQRHKSNRWTYPNPSACGERVGVTDVEIDRKTALASTCFARRLPHSVDALSNWAKTQIQPFVVIPWLVSPSFFFPSFFYSLSNHEMKVCRELVDCSAEWAELVCGGRFYPKPAARPLPAILTGRQRRSADLVSSFRAKNGGQLTLNDPISARRTSRARRGG</sequence>
<evidence type="ECO:0000256" key="1">
    <source>
        <dbReference type="SAM" id="MobiDB-lite"/>
    </source>
</evidence>
<protein>
    <submittedName>
        <fullName evidence="2">Uncharacterized protein</fullName>
    </submittedName>
</protein>
<comment type="caution">
    <text evidence="2">The sequence shown here is derived from an EMBL/GenBank/DDBJ whole genome shotgun (WGS) entry which is preliminary data.</text>
</comment>
<keyword evidence="3" id="KW-1185">Reference proteome</keyword>
<dbReference type="EMBL" id="JACVVK020000440">
    <property type="protein sequence ID" value="KAK7474324.1"/>
    <property type="molecule type" value="Genomic_DNA"/>
</dbReference>
<evidence type="ECO:0000313" key="3">
    <source>
        <dbReference type="Proteomes" id="UP001519460"/>
    </source>
</evidence>
<evidence type="ECO:0000313" key="2">
    <source>
        <dbReference type="EMBL" id="KAK7474324.1"/>
    </source>
</evidence>
<accession>A0ABD0JHD6</accession>
<gene>
    <name evidence="2" type="ORF">BaRGS_00034459</name>
</gene>
<reference evidence="2 3" key="1">
    <citation type="journal article" date="2023" name="Sci. Data">
        <title>Genome assembly of the Korean intertidal mud-creeper Batillaria attramentaria.</title>
        <authorList>
            <person name="Patra A.K."/>
            <person name="Ho P.T."/>
            <person name="Jun S."/>
            <person name="Lee S.J."/>
            <person name="Kim Y."/>
            <person name="Won Y.J."/>
        </authorList>
    </citation>
    <scope>NUCLEOTIDE SEQUENCE [LARGE SCALE GENOMIC DNA]</scope>
    <source>
        <strain evidence="2">Wonlab-2016</strain>
    </source>
</reference>
<name>A0ABD0JHD6_9CAEN</name>
<dbReference type="AlphaFoldDB" id="A0ABD0JHD6"/>
<proteinExistence type="predicted"/>